<dbReference type="Pfam" id="PF03796">
    <property type="entry name" value="DnaB_C"/>
    <property type="match status" value="1"/>
</dbReference>
<evidence type="ECO:0000313" key="3">
    <source>
        <dbReference type="Proteomes" id="UP001331691"/>
    </source>
</evidence>
<dbReference type="InterPro" id="IPR007694">
    <property type="entry name" value="DNA_helicase_DnaB-like_C"/>
</dbReference>
<reference evidence="2 3" key="1">
    <citation type="submission" date="2023-10" db="EMBL/GenBank/DDBJ databases">
        <title>Wastewater isolates of ESBL- and carbapenemase-producing Gram-negative bacteria from New Zealand.</title>
        <authorList>
            <person name="Straub C."/>
            <person name="Weaver L."/>
            <person name="Cornelius A."/>
            <person name="Mcgill E."/>
            <person name="Dyet K."/>
            <person name="White L."/>
            <person name="Pattis I."/>
        </authorList>
    </citation>
    <scope>NUCLEOTIDE SEQUENCE [LARGE SCALE GENOMIC DNA]</scope>
    <source>
        <strain evidence="2 3">ESBL09</strain>
    </source>
</reference>
<keyword evidence="2" id="KW-0547">Nucleotide-binding</keyword>
<dbReference type="InterPro" id="IPR027417">
    <property type="entry name" value="P-loop_NTPase"/>
</dbReference>
<protein>
    <submittedName>
        <fullName evidence="2">DnaB-like helicase C-terminal domain-containing protein</fullName>
    </submittedName>
</protein>
<dbReference type="GO" id="GO:0003678">
    <property type="term" value="F:DNA helicase activity"/>
    <property type="evidence" value="ECO:0007669"/>
    <property type="project" value="InterPro"/>
</dbReference>
<comment type="caution">
    <text evidence="2">The sequence shown here is derived from an EMBL/GenBank/DDBJ whole genome shotgun (WGS) entry which is preliminary data.</text>
</comment>
<keyword evidence="2" id="KW-0378">Hydrolase</keyword>
<dbReference type="SUPFAM" id="SSF52540">
    <property type="entry name" value="P-loop containing nucleoside triphosphate hydrolases"/>
    <property type="match status" value="1"/>
</dbReference>
<dbReference type="RefSeq" id="WP_063160619.1">
    <property type="nucleotide sequence ID" value="NZ_JAZKKV010000004.1"/>
</dbReference>
<proteinExistence type="predicted"/>
<dbReference type="GO" id="GO:0005524">
    <property type="term" value="F:ATP binding"/>
    <property type="evidence" value="ECO:0007669"/>
    <property type="project" value="InterPro"/>
</dbReference>
<accession>A0AB35XIJ4</accession>
<dbReference type="AlphaFoldDB" id="A0AB35XIJ4"/>
<keyword evidence="2" id="KW-0067">ATP-binding</keyword>
<gene>
    <name evidence="2" type="ORF">V4836_25910</name>
</gene>
<sequence length="446" mass="49922">MTTICHTGRPLSEEFDDDFQNRLTAYYCKDQEFLMRAGDLVDPSQFENAANAILVNLVSSYFRMYKSAPSSTAILDQLKRAKKDKTIREELFPDVVSAFKRVLGEKLTDTKYMVDRVATFARSIAFDDALIKAAELKEKGDFERAMEVMAKVQLVGASDTIGIYNYLGEAAERLKQREYEASEDYVPNSITTGIPLLDRLLYQKGWGRREMVLFMGFAKSGKSTAMGEFSINATLKGFNVLYVSLEVHTAILSDRFDARLSQTEMTKLIEKRDDVHKKLADLGASTGVGNLWVVERPSGSLSPADLDRLLEGMKSNGMIPDMVVVDYADLMKPTRRSGDERADVKSIYTDLRAVFDKHNAAGITASQTNREGGASEVATMMHAADNIEKVRIADLVISINKTEEEATKGEARLYFAGSRNQKGNISIRVKQNLEQMRFIQEILDVI</sequence>
<feature type="domain" description="SF4 helicase" evidence="1">
    <location>
        <begin position="190"/>
        <end position="420"/>
    </location>
</feature>
<keyword evidence="3" id="KW-1185">Reference proteome</keyword>
<dbReference type="Gene3D" id="3.40.50.300">
    <property type="entry name" value="P-loop containing nucleotide triphosphate hydrolases"/>
    <property type="match status" value="1"/>
</dbReference>
<dbReference type="Proteomes" id="UP001331691">
    <property type="component" value="Unassembled WGS sequence"/>
</dbReference>
<organism evidence="2 3">
    <name type="scientific">Kluyvera ascorbata</name>
    <dbReference type="NCBI Taxonomy" id="51288"/>
    <lineage>
        <taxon>Bacteria</taxon>
        <taxon>Pseudomonadati</taxon>
        <taxon>Pseudomonadota</taxon>
        <taxon>Gammaproteobacteria</taxon>
        <taxon>Enterobacterales</taxon>
        <taxon>Enterobacteriaceae</taxon>
        <taxon>Kluyvera</taxon>
    </lineage>
</organism>
<name>A0AB35XIJ4_9ENTR</name>
<dbReference type="GO" id="GO:0006260">
    <property type="term" value="P:DNA replication"/>
    <property type="evidence" value="ECO:0007669"/>
    <property type="project" value="InterPro"/>
</dbReference>
<evidence type="ECO:0000259" key="1">
    <source>
        <dbReference type="Pfam" id="PF03796"/>
    </source>
</evidence>
<evidence type="ECO:0000313" key="2">
    <source>
        <dbReference type="EMBL" id="MEE9657493.1"/>
    </source>
</evidence>
<dbReference type="EMBL" id="JAZKKV010000004">
    <property type="protein sequence ID" value="MEE9657493.1"/>
    <property type="molecule type" value="Genomic_DNA"/>
</dbReference>
<keyword evidence="2" id="KW-0347">Helicase</keyword>